<dbReference type="InParanoid" id="A0A2T2ZZN3"/>
<accession>A0A2T2ZZN3</accession>
<evidence type="ECO:0000313" key="2">
    <source>
        <dbReference type="Proteomes" id="UP000241462"/>
    </source>
</evidence>
<dbReference type="EMBL" id="KZ678538">
    <property type="protein sequence ID" value="PSR80197.1"/>
    <property type="molecule type" value="Genomic_DNA"/>
</dbReference>
<dbReference type="AlphaFoldDB" id="A0A2T2ZZN3"/>
<sequence length="218" mass="24108">MSGFSSTNDFHNDAGEWAWWPKACSSFTCSLEQPHEPSILGAAWLVLLARYSLAEVITLQDLHTFQSMELTTAPEPELGAFLDKVQGSKFGHRFHTHGPCQQFSHLLSDASRATVSGSLRVSFTTKRLVLLVVLTTLMLTSVPLWCKWPTINSPSWGIRPFSPPRRTTAICQIALPRNSRLLLDISAPTAAAAAAARRIAKRFFIIVTMPPIPKALHM</sequence>
<proteinExistence type="predicted"/>
<keyword evidence="2" id="KW-1185">Reference proteome</keyword>
<name>A0A2T2ZZN3_9PEZI</name>
<gene>
    <name evidence="1" type="ORF">BD289DRAFT_72155</name>
</gene>
<protein>
    <submittedName>
        <fullName evidence="1">Uncharacterized protein</fullName>
    </submittedName>
</protein>
<evidence type="ECO:0000313" key="1">
    <source>
        <dbReference type="EMBL" id="PSR80197.1"/>
    </source>
</evidence>
<organism evidence="1 2">
    <name type="scientific">Coniella lustricola</name>
    <dbReference type="NCBI Taxonomy" id="2025994"/>
    <lineage>
        <taxon>Eukaryota</taxon>
        <taxon>Fungi</taxon>
        <taxon>Dikarya</taxon>
        <taxon>Ascomycota</taxon>
        <taxon>Pezizomycotina</taxon>
        <taxon>Sordariomycetes</taxon>
        <taxon>Sordariomycetidae</taxon>
        <taxon>Diaporthales</taxon>
        <taxon>Schizoparmaceae</taxon>
        <taxon>Coniella</taxon>
    </lineage>
</organism>
<dbReference type="Proteomes" id="UP000241462">
    <property type="component" value="Unassembled WGS sequence"/>
</dbReference>
<reference evidence="1 2" key="1">
    <citation type="journal article" date="2018" name="Mycol. Prog.">
        <title>Coniella lustricola, a new species from submerged detritus.</title>
        <authorList>
            <person name="Raudabaugh D.B."/>
            <person name="Iturriaga T."/>
            <person name="Carver A."/>
            <person name="Mondo S."/>
            <person name="Pangilinan J."/>
            <person name="Lipzen A."/>
            <person name="He G."/>
            <person name="Amirebrahimi M."/>
            <person name="Grigoriev I.V."/>
            <person name="Miller A.N."/>
        </authorList>
    </citation>
    <scope>NUCLEOTIDE SEQUENCE [LARGE SCALE GENOMIC DNA]</scope>
    <source>
        <strain evidence="1 2">B22-T-1</strain>
    </source>
</reference>